<proteinExistence type="predicted"/>
<evidence type="ECO:0000313" key="3">
    <source>
        <dbReference type="Proteomes" id="UP001549047"/>
    </source>
</evidence>
<dbReference type="Pfam" id="PF07508">
    <property type="entry name" value="Recombinase"/>
    <property type="match status" value="1"/>
</dbReference>
<protein>
    <recommendedName>
        <fullName evidence="1">Recombinase domain-containing protein</fullName>
    </recommendedName>
</protein>
<dbReference type="EMBL" id="JBEPMB010000002">
    <property type="protein sequence ID" value="MET3613393.1"/>
    <property type="molecule type" value="Genomic_DNA"/>
</dbReference>
<dbReference type="PANTHER" id="PTHR30461">
    <property type="entry name" value="DNA-INVERTASE FROM LAMBDOID PROPHAGE"/>
    <property type="match status" value="1"/>
</dbReference>
<evidence type="ECO:0000259" key="1">
    <source>
        <dbReference type="PROSITE" id="PS51737"/>
    </source>
</evidence>
<name>A0ABV2IY12_9HYPH</name>
<dbReference type="Gene3D" id="3.90.1750.20">
    <property type="entry name" value="Putative Large Serine Recombinase, Chain B, Domain 2"/>
    <property type="match status" value="1"/>
</dbReference>
<keyword evidence="3" id="KW-1185">Reference proteome</keyword>
<accession>A0ABV2IY12</accession>
<dbReference type="Proteomes" id="UP001549047">
    <property type="component" value="Unassembled WGS sequence"/>
</dbReference>
<dbReference type="InterPro" id="IPR038109">
    <property type="entry name" value="DNA_bind_recomb_sf"/>
</dbReference>
<gene>
    <name evidence="2" type="ORF">ABID16_001722</name>
</gene>
<dbReference type="PROSITE" id="PS51737">
    <property type="entry name" value="RECOMBINASE_DNA_BIND"/>
    <property type="match status" value="1"/>
</dbReference>
<dbReference type="InterPro" id="IPR011109">
    <property type="entry name" value="DNA_bind_recombinase_dom"/>
</dbReference>
<feature type="domain" description="Recombinase" evidence="1">
    <location>
        <begin position="38"/>
        <end position="181"/>
    </location>
</feature>
<comment type="caution">
    <text evidence="2">The sequence shown here is derived from an EMBL/GenBank/DDBJ whole genome shotgun (WGS) entry which is preliminary data.</text>
</comment>
<dbReference type="InterPro" id="IPR050639">
    <property type="entry name" value="SSR_resolvase"/>
</dbReference>
<feature type="non-terminal residue" evidence="2">
    <location>
        <position position="211"/>
    </location>
</feature>
<dbReference type="PANTHER" id="PTHR30461:SF23">
    <property type="entry name" value="DNA RECOMBINASE-RELATED"/>
    <property type="match status" value="1"/>
</dbReference>
<reference evidence="2 3" key="1">
    <citation type="submission" date="2024-06" db="EMBL/GenBank/DDBJ databases">
        <title>Genomic Encyclopedia of Type Strains, Phase IV (KMG-IV): sequencing the most valuable type-strain genomes for metagenomic binning, comparative biology and taxonomic classification.</title>
        <authorList>
            <person name="Goeker M."/>
        </authorList>
    </citation>
    <scope>NUCLEOTIDE SEQUENCE [LARGE SCALE GENOMIC DNA]</scope>
    <source>
        <strain evidence="2 3">DSM 29780</strain>
    </source>
</reference>
<evidence type="ECO:0000313" key="2">
    <source>
        <dbReference type="EMBL" id="MET3613393.1"/>
    </source>
</evidence>
<sequence>MARLQIAGDDRLTDVIYFSRRALISYAVRKGKASTCLAYGYRLAAVRDANGDRILGYRDIDEVKANTVRWIFEQYAAGVSPRDIAQQLNERGIEGPRGAAWRDTAIRGHAERGTGILNNETYIGRLVWNKRNYRKNPDTERRVARANDAAQWVTSDVPAMRIVSDALWAKVKRRQKEVGELFSYTTTNALNASHRPSYLLLECAECGGPYA</sequence>
<organism evidence="2 3">
    <name type="scientific">Rhizobium aquaticum</name>
    <dbReference type="NCBI Taxonomy" id="1549636"/>
    <lineage>
        <taxon>Bacteria</taxon>
        <taxon>Pseudomonadati</taxon>
        <taxon>Pseudomonadota</taxon>
        <taxon>Alphaproteobacteria</taxon>
        <taxon>Hyphomicrobiales</taxon>
        <taxon>Rhizobiaceae</taxon>
        <taxon>Rhizobium/Agrobacterium group</taxon>
        <taxon>Rhizobium</taxon>
    </lineage>
</organism>